<dbReference type="eggNOG" id="COG4961">
    <property type="taxonomic scope" value="Bacteria"/>
</dbReference>
<proteinExistence type="predicted"/>
<dbReference type="STRING" id="550540.Fbal_2346"/>
<name>E1SM30_FERBD</name>
<keyword evidence="1" id="KW-1133">Transmembrane helix</keyword>
<evidence type="ECO:0000256" key="1">
    <source>
        <dbReference type="SAM" id="Phobius"/>
    </source>
</evidence>
<dbReference type="InterPro" id="IPR012495">
    <property type="entry name" value="TadE-like_dom"/>
</dbReference>
<keyword evidence="4" id="KW-1185">Reference proteome</keyword>
<keyword evidence="1" id="KW-0472">Membrane</keyword>
<dbReference type="AlphaFoldDB" id="E1SM30"/>
<dbReference type="EMBL" id="CP002209">
    <property type="protein sequence ID" value="ADN76548.1"/>
    <property type="molecule type" value="Genomic_DNA"/>
</dbReference>
<feature type="transmembrane region" description="Helical" evidence="1">
    <location>
        <begin position="20"/>
        <end position="38"/>
    </location>
</feature>
<evidence type="ECO:0000313" key="3">
    <source>
        <dbReference type="EMBL" id="ADN76548.1"/>
    </source>
</evidence>
<organism evidence="3 4">
    <name type="scientific">Ferrimonas balearica (strain DSM 9799 / CCM 4581 / KCTC 23876 / PAT)</name>
    <dbReference type="NCBI Taxonomy" id="550540"/>
    <lineage>
        <taxon>Bacteria</taxon>
        <taxon>Pseudomonadati</taxon>
        <taxon>Pseudomonadota</taxon>
        <taxon>Gammaproteobacteria</taxon>
        <taxon>Alteromonadales</taxon>
        <taxon>Ferrimonadaceae</taxon>
        <taxon>Ferrimonas</taxon>
    </lineage>
</organism>
<reference evidence="3 4" key="1">
    <citation type="journal article" date="2010" name="Stand. Genomic Sci.">
        <title>Complete genome sequence of Ferrimonas balearica type strain (PAT).</title>
        <authorList>
            <person name="Nolan M."/>
            <person name="Sikorski J."/>
            <person name="Davenport K."/>
            <person name="Lucas S."/>
            <person name="Glavina Del Rio T."/>
            <person name="Tice H."/>
            <person name="Cheng J."/>
            <person name="Goodwin L."/>
            <person name="Pitluck S."/>
            <person name="Liolios K."/>
            <person name="Ivanova N."/>
            <person name="Mavromatis K."/>
            <person name="Ovchinnikova G."/>
            <person name="Pati A."/>
            <person name="Chen A."/>
            <person name="Palaniappan K."/>
            <person name="Land M."/>
            <person name="Hauser L."/>
            <person name="Chang Y."/>
            <person name="Jeffries C."/>
            <person name="Tapia R."/>
            <person name="Brettin T."/>
            <person name="Detter J."/>
            <person name="Han C."/>
            <person name="Yasawong M."/>
            <person name="Rohde M."/>
            <person name="Tindall B."/>
            <person name="Goker M."/>
            <person name="Woyke T."/>
            <person name="Bristow J."/>
            <person name="Eisen J."/>
            <person name="Markowitz V."/>
            <person name="Hugenholtz P."/>
            <person name="Kyrpides N."/>
            <person name="Klenk H."/>
            <person name="Lapidus A."/>
        </authorList>
    </citation>
    <scope>NUCLEOTIDE SEQUENCE [LARGE SCALE GENOMIC DNA]</scope>
    <source>
        <strain evidence="4">DSM 9799 / CCM 4581 / KCTC 23876 / PAT</strain>
    </source>
</reference>
<evidence type="ECO:0000259" key="2">
    <source>
        <dbReference type="Pfam" id="PF07811"/>
    </source>
</evidence>
<gene>
    <name evidence="3" type="ordered locus">Fbal_2346</name>
</gene>
<evidence type="ECO:0000313" key="4">
    <source>
        <dbReference type="Proteomes" id="UP000006683"/>
    </source>
</evidence>
<dbReference type="KEGG" id="fbl:Fbal_2346"/>
<dbReference type="OrthoDB" id="7026216at2"/>
<dbReference type="RefSeq" id="WP_013345854.1">
    <property type="nucleotide sequence ID" value="NC_014541.1"/>
</dbReference>
<accession>E1SM30</accession>
<protein>
    <submittedName>
        <fullName evidence="3">TadE family protein</fullName>
    </submittedName>
</protein>
<dbReference type="Proteomes" id="UP000006683">
    <property type="component" value="Chromosome"/>
</dbReference>
<feature type="domain" description="TadE-like" evidence="2">
    <location>
        <begin position="17"/>
        <end position="59"/>
    </location>
</feature>
<dbReference type="Pfam" id="PF07811">
    <property type="entry name" value="TadE"/>
    <property type="match status" value="1"/>
</dbReference>
<keyword evidence="1" id="KW-0812">Transmembrane</keyword>
<dbReference type="HOGENOM" id="CLU_126620_1_1_6"/>
<dbReference type="GeneID" id="67182559"/>
<sequence>MMRHTLIQRPRRSRQRGVAAIEATIALPILFLMFYAVGEFGRLLYQYNQLNSLARNAARHMISFTSPNSTGALGISETIESQVRNMAVTGQLSGGTPLLRGLTADAVTINLIEGDPTDPALVDVATLSITYDWTPMFGESIPGFFGDAVDLSWDITATVTMRPL</sequence>